<comment type="pathway">
    <text evidence="1">Cofactor biosynthesis; thiamine diphosphate biosynthesis.</text>
</comment>
<organism evidence="4 5">
    <name type="scientific">Aciduricibacillus chroicocephali</name>
    <dbReference type="NCBI Taxonomy" id="3054939"/>
    <lineage>
        <taxon>Bacteria</taxon>
        <taxon>Bacillati</taxon>
        <taxon>Bacillota</taxon>
        <taxon>Bacilli</taxon>
        <taxon>Bacillales</taxon>
        <taxon>Bacillaceae</taxon>
        <taxon>Aciduricibacillus</taxon>
    </lineage>
</organism>
<dbReference type="PANTHER" id="PTHR20857:SF22">
    <property type="entry name" value="THIAZOLE TAUTOMERASE"/>
    <property type="match status" value="1"/>
</dbReference>
<evidence type="ECO:0000259" key="3">
    <source>
        <dbReference type="Pfam" id="PF02581"/>
    </source>
</evidence>
<name>A0ABY9KXR1_9BACI</name>
<dbReference type="InterPro" id="IPR022998">
    <property type="entry name" value="ThiamineP_synth_TenI"/>
</dbReference>
<accession>A0ABY9KXR1</accession>
<dbReference type="PANTHER" id="PTHR20857">
    <property type="entry name" value="THIAMINE-PHOSPHATE PYROPHOSPHORYLASE"/>
    <property type="match status" value="1"/>
</dbReference>
<sequence length="205" mass="22341">MLELHTISTGKQCPEKLESIAIAVAPQVDWIHIRERNWSSYMAAEIILRLRESGISQSKLVYNGTPSDEICEYAGGIHLPEHKMTLLPDIQARCKQLVIGCSVHSVKAAREAEALGADRLIFGHVFETESKPGLKPRGLEQLESVCQAVTVPVIAIGGIKLENVQRVIECGASGIAVLSGIMGAEKPVQAAISYRNHLEKRGQLI</sequence>
<proteinExistence type="predicted"/>
<keyword evidence="5" id="KW-1185">Reference proteome</keyword>
<dbReference type="InterPro" id="IPR013785">
    <property type="entry name" value="Aldolase_TIM"/>
</dbReference>
<dbReference type="EMBL" id="CP129113">
    <property type="protein sequence ID" value="WLV24487.1"/>
    <property type="molecule type" value="Genomic_DNA"/>
</dbReference>
<keyword evidence="2" id="KW-0784">Thiamine biosynthesis</keyword>
<protein>
    <submittedName>
        <fullName evidence="4">Thiamine phosphate synthase</fullName>
    </submittedName>
</protein>
<gene>
    <name evidence="4" type="ORF">QR721_12705</name>
</gene>
<dbReference type="Proteomes" id="UP001180087">
    <property type="component" value="Chromosome"/>
</dbReference>
<dbReference type="Pfam" id="PF02581">
    <property type="entry name" value="TMP-TENI"/>
    <property type="match status" value="1"/>
</dbReference>
<dbReference type="CDD" id="cd00564">
    <property type="entry name" value="TMP_TenI"/>
    <property type="match status" value="1"/>
</dbReference>
<evidence type="ECO:0000313" key="5">
    <source>
        <dbReference type="Proteomes" id="UP001180087"/>
    </source>
</evidence>
<evidence type="ECO:0000313" key="4">
    <source>
        <dbReference type="EMBL" id="WLV24487.1"/>
    </source>
</evidence>
<dbReference type="Gene3D" id="3.20.20.70">
    <property type="entry name" value="Aldolase class I"/>
    <property type="match status" value="1"/>
</dbReference>
<dbReference type="RefSeq" id="WP_348027556.1">
    <property type="nucleotide sequence ID" value="NZ_CP129113.1"/>
</dbReference>
<evidence type="ECO:0000256" key="1">
    <source>
        <dbReference type="ARBA" id="ARBA00004948"/>
    </source>
</evidence>
<dbReference type="SUPFAM" id="SSF51391">
    <property type="entry name" value="Thiamin phosphate synthase"/>
    <property type="match status" value="1"/>
</dbReference>
<dbReference type="InterPro" id="IPR036206">
    <property type="entry name" value="ThiamineP_synth_sf"/>
</dbReference>
<evidence type="ECO:0000256" key="2">
    <source>
        <dbReference type="ARBA" id="ARBA00022977"/>
    </source>
</evidence>
<reference evidence="4" key="1">
    <citation type="submission" date="2023-06" db="EMBL/GenBank/DDBJ databases">
        <title>A Treasure from Seagulls: Isolation and Description of Aciduricobacillus qingdaonensis gen. nov., sp. nov., a Rare Obligately Uric Acid-utilizing Member in the Family Bacillaceae.</title>
        <authorList>
            <person name="Liu W."/>
            <person name="Wang B."/>
        </authorList>
    </citation>
    <scope>NUCLEOTIDE SEQUENCE</scope>
    <source>
        <strain evidence="4">44XB</strain>
    </source>
</reference>
<feature type="domain" description="Thiamine phosphate synthase/TenI" evidence="3">
    <location>
        <begin position="7"/>
        <end position="181"/>
    </location>
</feature>